<dbReference type="PANTHER" id="PTHR42101:SF1">
    <property type="entry name" value="LOW TEMPERATURE REQUIREMENT A"/>
    <property type="match status" value="1"/>
</dbReference>
<reference evidence="2 3" key="1">
    <citation type="journal article" date="2016" name="Genome Biol. Evol.">
        <title>Divergent and convergent evolution of fungal pathogenicity.</title>
        <authorList>
            <person name="Shang Y."/>
            <person name="Xiao G."/>
            <person name="Zheng P."/>
            <person name="Cen K."/>
            <person name="Zhan S."/>
            <person name="Wang C."/>
        </authorList>
    </citation>
    <scope>NUCLEOTIDE SEQUENCE [LARGE SCALE GENOMIC DNA]</scope>
    <source>
        <strain evidence="2 3">ARSEF 7405</strain>
    </source>
</reference>
<gene>
    <name evidence="2" type="ORF">AAP_03125</name>
</gene>
<sequence>MNRPLALSFHQGRFRGLHSDERELRRGLPWIRSPINLKYGLRFPQLFRHSDATPIELFFDLFFVANVSTFSSIHEINKLEALFSYIGFFSIIWFTWLQITLHDVRFARDSILERTFKALQLATMVGFASTGPSFSTNIRFENRWAFKSLTVILACSRVLLGLQHAVAASFMITLMKPAYKKTLIMGATYCFMALAHGLIYVGFREETTQGYYVWIAWTGMFAIETFIVFWISCKNPILNLEETHLNSRMSLLTLIIIGEGVISITNIFCGSRISIFLLDKRLGAFGSVCG</sequence>
<evidence type="ECO:0000313" key="2">
    <source>
        <dbReference type="EMBL" id="KZZ91906.1"/>
    </source>
</evidence>
<dbReference type="Proteomes" id="UP000242877">
    <property type="component" value="Unassembled WGS sequence"/>
</dbReference>
<keyword evidence="1" id="KW-1133">Transmembrane helix</keyword>
<dbReference type="VEuPathDB" id="FungiDB:AAP_03125"/>
<comment type="caution">
    <text evidence="2">The sequence shown here is derived from an EMBL/GenBank/DDBJ whole genome shotgun (WGS) entry which is preliminary data.</text>
</comment>
<accession>A0A167YY42</accession>
<feature type="transmembrane region" description="Helical" evidence="1">
    <location>
        <begin position="251"/>
        <end position="271"/>
    </location>
</feature>
<name>A0A167YY42_9EURO</name>
<feature type="transmembrane region" description="Helical" evidence="1">
    <location>
        <begin position="150"/>
        <end position="172"/>
    </location>
</feature>
<evidence type="ECO:0000256" key="1">
    <source>
        <dbReference type="SAM" id="Phobius"/>
    </source>
</evidence>
<keyword evidence="1" id="KW-0472">Membrane</keyword>
<dbReference type="OrthoDB" id="3177213at2759"/>
<keyword evidence="1" id="KW-0812">Transmembrane</keyword>
<dbReference type="InterPro" id="IPR010640">
    <property type="entry name" value="Low_temperature_requirement_A"/>
</dbReference>
<dbReference type="PANTHER" id="PTHR42101">
    <property type="entry name" value="CHROMOSOME 16, WHOLE GENOME SHOTGUN SEQUENCE"/>
    <property type="match status" value="1"/>
</dbReference>
<keyword evidence="3" id="KW-1185">Reference proteome</keyword>
<proteinExistence type="predicted"/>
<dbReference type="Pfam" id="PF06772">
    <property type="entry name" value="LtrA"/>
    <property type="match status" value="1"/>
</dbReference>
<feature type="transmembrane region" description="Helical" evidence="1">
    <location>
        <begin position="119"/>
        <end position="138"/>
    </location>
</feature>
<organism evidence="2 3">
    <name type="scientific">Ascosphaera apis ARSEF 7405</name>
    <dbReference type="NCBI Taxonomy" id="392613"/>
    <lineage>
        <taxon>Eukaryota</taxon>
        <taxon>Fungi</taxon>
        <taxon>Dikarya</taxon>
        <taxon>Ascomycota</taxon>
        <taxon>Pezizomycotina</taxon>
        <taxon>Eurotiomycetes</taxon>
        <taxon>Eurotiomycetidae</taxon>
        <taxon>Onygenales</taxon>
        <taxon>Ascosphaeraceae</taxon>
        <taxon>Ascosphaera</taxon>
    </lineage>
</organism>
<dbReference type="AlphaFoldDB" id="A0A167YY42"/>
<feature type="transmembrane region" description="Helical" evidence="1">
    <location>
        <begin position="82"/>
        <end position="99"/>
    </location>
</feature>
<dbReference type="EMBL" id="AZGZ01000012">
    <property type="protein sequence ID" value="KZZ91906.1"/>
    <property type="molecule type" value="Genomic_DNA"/>
</dbReference>
<protein>
    <submittedName>
        <fullName evidence="2">Low temperature requirement A</fullName>
    </submittedName>
</protein>
<evidence type="ECO:0000313" key="3">
    <source>
        <dbReference type="Proteomes" id="UP000242877"/>
    </source>
</evidence>
<feature type="transmembrane region" description="Helical" evidence="1">
    <location>
        <begin position="184"/>
        <end position="203"/>
    </location>
</feature>
<feature type="transmembrane region" description="Helical" evidence="1">
    <location>
        <begin position="210"/>
        <end position="231"/>
    </location>
</feature>